<dbReference type="SUPFAM" id="SSF48619">
    <property type="entry name" value="Phospholipase A2, PLA2"/>
    <property type="match status" value="1"/>
</dbReference>
<evidence type="ECO:0000256" key="4">
    <source>
        <dbReference type="ARBA" id="ARBA00022723"/>
    </source>
</evidence>
<dbReference type="EC" id="3.1.1.4" evidence="2 14"/>
<dbReference type="Pfam" id="PF00068">
    <property type="entry name" value="Phospholip_A2_1"/>
    <property type="match status" value="1"/>
</dbReference>
<dbReference type="GO" id="GO:0016042">
    <property type="term" value="P:lipid catabolic process"/>
    <property type="evidence" value="ECO:0007669"/>
    <property type="project" value="UniProtKB-KW"/>
</dbReference>
<dbReference type="PRINTS" id="PR00389">
    <property type="entry name" value="PHPHLIPASEA2"/>
</dbReference>
<organism evidence="16 17">
    <name type="scientific">Gnathostoma spinigerum</name>
    <dbReference type="NCBI Taxonomy" id="75299"/>
    <lineage>
        <taxon>Eukaryota</taxon>
        <taxon>Metazoa</taxon>
        <taxon>Ecdysozoa</taxon>
        <taxon>Nematoda</taxon>
        <taxon>Chromadorea</taxon>
        <taxon>Rhabditida</taxon>
        <taxon>Spirurina</taxon>
        <taxon>Gnathostomatomorpha</taxon>
        <taxon>Gnathostomatoidea</taxon>
        <taxon>Gnathostomatidae</taxon>
        <taxon>Gnathostoma</taxon>
    </lineage>
</organism>
<keyword evidence="3 14" id="KW-0964">Secreted</keyword>
<dbReference type="PANTHER" id="PTHR11716">
    <property type="entry name" value="PHOSPHOLIPASE A2 FAMILY MEMBER"/>
    <property type="match status" value="1"/>
</dbReference>
<evidence type="ECO:0000256" key="3">
    <source>
        <dbReference type="ARBA" id="ARBA00022525"/>
    </source>
</evidence>
<evidence type="ECO:0000313" key="17">
    <source>
        <dbReference type="Proteomes" id="UP001608902"/>
    </source>
</evidence>
<evidence type="ECO:0000256" key="12">
    <source>
        <dbReference type="PIRSR" id="PIRSR601211-3"/>
    </source>
</evidence>
<evidence type="ECO:0000256" key="7">
    <source>
        <dbReference type="ARBA" id="ARBA00022963"/>
    </source>
</evidence>
<keyword evidence="5 14" id="KW-0378">Hydrolase</keyword>
<dbReference type="AlphaFoldDB" id="A0ABD6EZQ4"/>
<dbReference type="InterPro" id="IPR033113">
    <property type="entry name" value="PLA2_histidine"/>
</dbReference>
<dbReference type="PROSITE" id="PS00119">
    <property type="entry name" value="PA2_ASP"/>
    <property type="match status" value="1"/>
</dbReference>
<feature type="disulfide bond" evidence="12">
    <location>
        <begin position="84"/>
        <end position="131"/>
    </location>
</feature>
<dbReference type="SMART" id="SM00085">
    <property type="entry name" value="PA2c"/>
    <property type="match status" value="1"/>
</dbReference>
<keyword evidence="8 14" id="KW-0443">Lipid metabolism</keyword>
<gene>
    <name evidence="16" type="ORF">AB6A40_008534</name>
</gene>
<dbReference type="PANTHER" id="PTHR11716:SF47">
    <property type="entry name" value="PHOSPHOLIPASE A2-ALPHA"/>
    <property type="match status" value="1"/>
</dbReference>
<evidence type="ECO:0000256" key="13">
    <source>
        <dbReference type="RuleBase" id="RU003654"/>
    </source>
</evidence>
<keyword evidence="9 12" id="KW-1015">Disulfide bond</keyword>
<evidence type="ECO:0000256" key="10">
    <source>
        <dbReference type="PIRSR" id="PIRSR601211-1"/>
    </source>
</evidence>
<keyword evidence="4 11" id="KW-0479">Metal-binding</keyword>
<evidence type="ECO:0000256" key="2">
    <source>
        <dbReference type="ARBA" id="ARBA00013278"/>
    </source>
</evidence>
<feature type="disulfide bond" evidence="12">
    <location>
        <begin position="77"/>
        <end position="138"/>
    </location>
</feature>
<feature type="binding site" evidence="11">
    <location>
        <position position="82"/>
    </location>
    <ligand>
        <name>Ca(2+)</name>
        <dbReference type="ChEBI" id="CHEBI:29108"/>
    </ligand>
</feature>
<evidence type="ECO:0000256" key="6">
    <source>
        <dbReference type="ARBA" id="ARBA00022837"/>
    </source>
</evidence>
<feature type="disulfide bond" evidence="12">
    <location>
        <begin position="62"/>
        <end position="78"/>
    </location>
</feature>
<feature type="active site" evidence="10">
    <location>
        <position position="132"/>
    </location>
</feature>
<feature type="binding site" evidence="11">
    <location>
        <position position="63"/>
    </location>
    <ligand>
        <name>Ca(2+)</name>
        <dbReference type="ChEBI" id="CHEBI:29108"/>
    </ligand>
</feature>
<reference evidence="16 17" key="1">
    <citation type="submission" date="2024-08" db="EMBL/GenBank/DDBJ databases">
        <title>Gnathostoma spinigerum genome.</title>
        <authorList>
            <person name="Gonzalez-Bertolin B."/>
            <person name="Monzon S."/>
            <person name="Zaballos A."/>
            <person name="Jimenez P."/>
            <person name="Dekumyoy P."/>
            <person name="Varona S."/>
            <person name="Cuesta I."/>
            <person name="Sumanam S."/>
            <person name="Adisakwattana P."/>
            <person name="Gasser R.B."/>
            <person name="Hernandez-Gonzalez A."/>
            <person name="Young N.D."/>
            <person name="Perteguer M.J."/>
        </authorList>
    </citation>
    <scope>NUCLEOTIDE SEQUENCE [LARGE SCALE GENOMIC DNA]</scope>
    <source>
        <strain evidence="16">AL3</strain>
        <tissue evidence="16">Liver</tissue>
    </source>
</reference>
<keyword evidence="6 11" id="KW-0106">Calcium</keyword>
<sequence>MHYGGEQEQLCQCISSLLFCLIYNVPTGEAYGHFGLINFFTMTYCRLRVNGLCYYNGYGCYCGLGGSGTPVDGIDRCCMEHDKCYGEAVTKGGCLFEIQQYLARYHYVCIRHRPYCLKAKNNPCRQWICECDRAAVNCFAKYPLPTTKPICKDANTTTTPLW</sequence>
<comment type="cofactor">
    <cofactor evidence="11">
        <name>Ca(2+)</name>
        <dbReference type="ChEBI" id="CHEBI:29108"/>
    </cofactor>
    <text evidence="11">Binds 1 Ca(2+) ion per subunit.</text>
</comment>
<protein>
    <recommendedName>
        <fullName evidence="2 14">Phospholipase A2</fullName>
        <ecNumber evidence="2 14">3.1.1.4</ecNumber>
    </recommendedName>
</protein>
<dbReference type="PROSITE" id="PS00118">
    <property type="entry name" value="PA2_HIS"/>
    <property type="match status" value="1"/>
</dbReference>
<feature type="binding site" evidence="11">
    <location>
        <position position="65"/>
    </location>
    <ligand>
        <name>Ca(2+)</name>
        <dbReference type="ChEBI" id="CHEBI:29108"/>
    </ligand>
</feature>
<feature type="disulfide bond" evidence="12">
    <location>
        <begin position="94"/>
        <end position="124"/>
    </location>
</feature>
<dbReference type="InterPro" id="IPR033112">
    <property type="entry name" value="PLA2_Asp_AS"/>
</dbReference>
<comment type="caution">
    <text evidence="16">The sequence shown here is derived from an EMBL/GenBank/DDBJ whole genome shotgun (WGS) entry which is preliminary data.</text>
</comment>
<dbReference type="EMBL" id="JBGFUD010007959">
    <property type="protein sequence ID" value="MFH4981825.1"/>
    <property type="molecule type" value="Genomic_DNA"/>
</dbReference>
<keyword evidence="17" id="KW-1185">Reference proteome</keyword>
<evidence type="ECO:0000313" key="16">
    <source>
        <dbReference type="EMBL" id="MFH4981825.1"/>
    </source>
</evidence>
<evidence type="ECO:0000256" key="11">
    <source>
        <dbReference type="PIRSR" id="PIRSR601211-2"/>
    </source>
</evidence>
<evidence type="ECO:0000256" key="5">
    <source>
        <dbReference type="ARBA" id="ARBA00022801"/>
    </source>
</evidence>
<comment type="catalytic activity">
    <reaction evidence="14">
        <text>a 1,2-diacyl-sn-glycero-3-phosphocholine + H2O = a 1-acyl-sn-glycero-3-phosphocholine + a fatty acid + H(+)</text>
        <dbReference type="Rhea" id="RHEA:15801"/>
        <dbReference type="ChEBI" id="CHEBI:15377"/>
        <dbReference type="ChEBI" id="CHEBI:15378"/>
        <dbReference type="ChEBI" id="CHEBI:28868"/>
        <dbReference type="ChEBI" id="CHEBI:57643"/>
        <dbReference type="ChEBI" id="CHEBI:58168"/>
        <dbReference type="EC" id="3.1.1.4"/>
    </reaction>
</comment>
<dbReference type="InterPro" id="IPR016090">
    <property type="entry name" value="PLA2-like_dom"/>
</dbReference>
<evidence type="ECO:0000256" key="1">
    <source>
        <dbReference type="ARBA" id="ARBA00004613"/>
    </source>
</evidence>
<evidence type="ECO:0000256" key="8">
    <source>
        <dbReference type="ARBA" id="ARBA00023098"/>
    </source>
</evidence>
<evidence type="ECO:0000259" key="15">
    <source>
        <dbReference type="SMART" id="SM00085"/>
    </source>
</evidence>
<dbReference type="InterPro" id="IPR001211">
    <property type="entry name" value="PLA2"/>
</dbReference>
<comment type="similarity">
    <text evidence="13">Belongs to the phospholipase A2 family.</text>
</comment>
<dbReference type="GO" id="GO:0005576">
    <property type="term" value="C:extracellular region"/>
    <property type="evidence" value="ECO:0007669"/>
    <property type="project" value="UniProtKB-SubCell"/>
</dbReference>
<dbReference type="GO" id="GO:0004623">
    <property type="term" value="F:phospholipase A2 activity"/>
    <property type="evidence" value="ECO:0007669"/>
    <property type="project" value="UniProtKB-EC"/>
</dbReference>
<feature type="disulfide bond" evidence="12">
    <location>
        <begin position="116"/>
        <end position="129"/>
    </location>
</feature>
<proteinExistence type="inferred from homology"/>
<name>A0ABD6EZQ4_9BILA</name>
<evidence type="ECO:0000256" key="9">
    <source>
        <dbReference type="ARBA" id="ARBA00023157"/>
    </source>
</evidence>
<comment type="subcellular location">
    <subcellularLocation>
        <location evidence="1 14">Secreted</location>
    </subcellularLocation>
</comment>
<dbReference type="GO" id="GO:0046872">
    <property type="term" value="F:metal ion binding"/>
    <property type="evidence" value="ECO:0007669"/>
    <property type="project" value="UniProtKB-KW"/>
</dbReference>
<keyword evidence="7" id="KW-0442">Lipid degradation</keyword>
<dbReference type="Proteomes" id="UP001608902">
    <property type="component" value="Unassembled WGS sequence"/>
</dbReference>
<evidence type="ECO:0000256" key="14">
    <source>
        <dbReference type="RuleBase" id="RU361236"/>
    </source>
</evidence>
<dbReference type="Gene3D" id="1.20.90.10">
    <property type="entry name" value="Phospholipase A2 domain"/>
    <property type="match status" value="1"/>
</dbReference>
<feature type="active site" evidence="10">
    <location>
        <position position="81"/>
    </location>
</feature>
<feature type="binding site" evidence="11">
    <location>
        <position position="61"/>
    </location>
    <ligand>
        <name>Ca(2+)</name>
        <dbReference type="ChEBI" id="CHEBI:29108"/>
    </ligand>
</feature>
<feature type="domain" description="Phospholipase A2-like central" evidence="15">
    <location>
        <begin position="35"/>
        <end position="152"/>
    </location>
</feature>
<dbReference type="InterPro" id="IPR036444">
    <property type="entry name" value="PLipase_A2_dom_sf"/>
</dbReference>
<accession>A0ABD6EZQ4</accession>